<proteinExistence type="predicted"/>
<keyword evidence="1" id="KW-0732">Signal</keyword>
<evidence type="ECO:0000313" key="3">
    <source>
        <dbReference type="Proteomes" id="UP000476064"/>
    </source>
</evidence>
<dbReference type="PROSITE" id="PS51257">
    <property type="entry name" value="PROKAR_LIPOPROTEIN"/>
    <property type="match status" value="1"/>
</dbReference>
<dbReference type="KEGG" id="plyc:GXP70_22140"/>
<evidence type="ECO:0000256" key="1">
    <source>
        <dbReference type="SAM" id="SignalP"/>
    </source>
</evidence>
<organism evidence="2 3">
    <name type="scientific">Paenibacillus lycopersici</name>
    <dbReference type="NCBI Taxonomy" id="2704462"/>
    <lineage>
        <taxon>Bacteria</taxon>
        <taxon>Bacillati</taxon>
        <taxon>Bacillota</taxon>
        <taxon>Bacilli</taxon>
        <taxon>Bacillales</taxon>
        <taxon>Paenibacillaceae</taxon>
        <taxon>Paenibacillus</taxon>
    </lineage>
</organism>
<name>A0A6C0G701_9BACL</name>
<protein>
    <recommendedName>
        <fullName evidence="4">Lipoprotein</fullName>
    </recommendedName>
</protein>
<feature type="chain" id="PRO_5025462095" description="Lipoprotein" evidence="1">
    <location>
        <begin position="23"/>
        <end position="160"/>
    </location>
</feature>
<dbReference type="EMBL" id="CP048209">
    <property type="protein sequence ID" value="QHT62415.1"/>
    <property type="molecule type" value="Genomic_DNA"/>
</dbReference>
<accession>A0A6C0G701</accession>
<evidence type="ECO:0000313" key="2">
    <source>
        <dbReference type="EMBL" id="QHT62415.1"/>
    </source>
</evidence>
<dbReference type="RefSeq" id="WP_162358848.1">
    <property type="nucleotide sequence ID" value="NZ_CP048209.1"/>
</dbReference>
<keyword evidence="3" id="KW-1185">Reference proteome</keyword>
<evidence type="ECO:0008006" key="4">
    <source>
        <dbReference type="Google" id="ProtNLM"/>
    </source>
</evidence>
<dbReference type="AlphaFoldDB" id="A0A6C0G701"/>
<sequence length="160" mass="17329">MRYTALFGTFLLAALTFGTACSDEASKTLPAQGNLHPEAVSYNEPPNSSAYDHVLVQIDATDNAAAASSRTIEDADTVAALMNALSKIDWENAKVSMSRPPDFKLSTRNTDPLASFEPQLYETWISPQRDQLEFVQGSQGRYGRLSAADSAKLIAILLAD</sequence>
<reference evidence="2 3" key="1">
    <citation type="submission" date="2020-01" db="EMBL/GenBank/DDBJ databases">
        <title>Paenibacillus sp. nov., isolated from tomato rhizosphere.</title>
        <authorList>
            <person name="Weon H.-Y."/>
            <person name="Lee S.A."/>
        </authorList>
    </citation>
    <scope>NUCLEOTIDE SEQUENCE [LARGE SCALE GENOMIC DNA]</scope>
    <source>
        <strain evidence="2 3">12200R-189</strain>
    </source>
</reference>
<dbReference type="Proteomes" id="UP000476064">
    <property type="component" value="Chromosome"/>
</dbReference>
<gene>
    <name evidence="2" type="ORF">GXP70_22140</name>
</gene>
<feature type="signal peptide" evidence="1">
    <location>
        <begin position="1"/>
        <end position="22"/>
    </location>
</feature>